<organism evidence="1 2">
    <name type="scientific">Candidatus Methanogaster sp</name>
    <dbReference type="NCBI Taxonomy" id="3386292"/>
    <lineage>
        <taxon>Archaea</taxon>
        <taxon>Methanobacteriati</taxon>
        <taxon>Methanobacteriota</taxon>
        <taxon>Stenosarchaea group</taxon>
        <taxon>Methanomicrobia</taxon>
        <taxon>Methanosarcinales</taxon>
        <taxon>ANME-2 cluster</taxon>
        <taxon>Candidatus Methanogasteraceae</taxon>
        <taxon>Candidatus Methanogaster</taxon>
    </lineage>
</organism>
<name>A0AC61L0S9_9EURY</name>
<reference evidence="1" key="1">
    <citation type="submission" date="2018-01" db="EMBL/GenBank/DDBJ databases">
        <authorList>
            <person name="Krukenberg V."/>
        </authorList>
    </citation>
    <scope>NUCLEOTIDE SEQUENCE</scope>
    <source>
        <strain evidence="1">E20ANME2</strain>
    </source>
</reference>
<accession>A0AC61L0S9</accession>
<gene>
    <name evidence="1" type="ORF">C4B59_12090</name>
</gene>
<sequence length="312" mass="36319">MKLAKYRLTIRPTSNLSLPPYKGSTFRGGFGHALRRVMCVNRGETCEKCPLVKGCVYTYIFETTPRQALDETPEDTHLPHPFIIEPPMNEKRHYSRDDNLDLHLLLIGQAIDYAPYFIFAFEELGRIGIGKDRGKYRIESVTNIGCGKETLIYDGNSHIKDSPQVIDRTDVQNEASQLDHHRITLRFLTPTRIKYKGKLTKDLNFEVLMRNLLRRSSWLAEVHCDEKWDMDYKGLINRAKEQVTTTYSDLWWHDWERYSQRQDKKLKMGGFIGEITFEGELTEFLLFLKLGEYLHIGKGTVYGLGKYEIVRG</sequence>
<dbReference type="EMBL" id="PQXF01000028">
    <property type="protein sequence ID" value="PXF59083.1"/>
    <property type="molecule type" value="Genomic_DNA"/>
</dbReference>
<protein>
    <submittedName>
        <fullName evidence="1">CRISPR-associated protein Cas6</fullName>
    </submittedName>
</protein>
<dbReference type="Proteomes" id="UP000248329">
    <property type="component" value="Unassembled WGS sequence"/>
</dbReference>
<evidence type="ECO:0000313" key="2">
    <source>
        <dbReference type="Proteomes" id="UP000248329"/>
    </source>
</evidence>
<proteinExistence type="predicted"/>
<evidence type="ECO:0000313" key="1">
    <source>
        <dbReference type="EMBL" id="PXF59083.1"/>
    </source>
</evidence>
<comment type="caution">
    <text evidence="1">The sequence shown here is derived from an EMBL/GenBank/DDBJ whole genome shotgun (WGS) entry which is preliminary data.</text>
</comment>